<comment type="subcellular location">
    <subcellularLocation>
        <location evidence="1">Nucleus envelope</location>
    </subcellularLocation>
    <subcellularLocation>
        <location evidence="4">Nucleus</location>
        <location evidence="4">Nuclear pore complex</location>
    </subcellularLocation>
</comment>
<keyword evidence="3 4" id="KW-0539">Nucleus</keyword>
<dbReference type="PANTHER" id="PTHR11225:SF4">
    <property type="entry name" value="NUCLEAR PORE COMPLEX PROTEIN NUP93"/>
    <property type="match status" value="1"/>
</dbReference>
<organism evidence="5">
    <name type="scientific">Timspurckia oligopyrenoides</name>
    <dbReference type="NCBI Taxonomy" id="708627"/>
    <lineage>
        <taxon>Eukaryota</taxon>
        <taxon>Rhodophyta</taxon>
        <taxon>Bangiophyceae</taxon>
        <taxon>Porphyridiales</taxon>
        <taxon>Porphyridiaceae</taxon>
        <taxon>Timspurckia</taxon>
    </lineage>
</organism>
<reference evidence="5" key="1">
    <citation type="submission" date="2021-01" db="EMBL/GenBank/DDBJ databases">
        <authorList>
            <person name="Corre E."/>
            <person name="Pelletier E."/>
            <person name="Niang G."/>
            <person name="Scheremetjew M."/>
            <person name="Finn R."/>
            <person name="Kale V."/>
            <person name="Holt S."/>
            <person name="Cochrane G."/>
            <person name="Meng A."/>
            <person name="Brown T."/>
            <person name="Cohen L."/>
        </authorList>
    </citation>
    <scope>NUCLEOTIDE SEQUENCE</scope>
    <source>
        <strain evidence="5">CCMP3278</strain>
    </source>
</reference>
<sequence length="870" mass="97391">MDFGDVLAQSRALAARQQLELSAGSSVGYNNTRNTTSVHGFSPSSRTHGDQIPRLERDLSQIDAESRRIFHSHPYVNDSHQYPSTGDTLLAEYGFETNRLEQSLQSIALLDTYEPLIPFSDADLDAFTRQQNELSILAAVDIARTQSSSLSLQFNLKSFHNTWNSIKRELVTDTAFVPLPKTTASSQQSSVQNYTQVLPSSTTTNGSYASAIHTILFDSTHETTAAKLLEYSSVQQNRSNSAQLLFFALRYICSGSTDGTNFRSDSTDLHVNSIRCLERLFLDGKLRPAIESQPIAARRGGYPGIISDVRAYLNLHGMRALYSSESSFTFEGFPLWPQIYLCIRCGDWSAAESIVSNAQSIFESNGLQFASFFTAFIRSGSTRRLPMNSLKQLIHEYKSTAYQSNDVMRRACYILLARVDLSGLFVLYDSDFELLFNSIEDYLWLQLSIAPNSTEDVERMNTELCGISEDVKCAKGLKGIQEEVQTFGAVHFDRNGENPLFYGFVLVLCGLFENAVKYMLMENAHQKYSKDAIHAAFCMFWYGLIDNELYADVLWRYIRPMLTNQSGDSVATAAMYAMTLLGGDEKGKYCGELLKRIVLQSGCIDMLLGNGKSRKKGLLNDLIGAFVECGNAGVVRSAVNEHWIKDIVLDAARDAEEYGDIAVATQLYDRLELIEPVLILLGRQLSANLMSRGVKSREDAWKSARDFELRLRNDANFDRSISSYGPVIRSFRLLLQLYDWLELVWIPEKSEAAWTCLKSMNWLPLSSDLVLIRAAELRSGSNEYTDAVIDCVPEILLAAMELIVSRHTELRRAQARAELSAYRNATAAELAADRAELITAAQSLINFSGMLQFPYADVSARLIRLQVMLS</sequence>
<keyword evidence="4" id="KW-0813">Transport</keyword>
<comment type="similarity">
    <text evidence="2 4">Belongs to the nucleoporin interacting component (NIC) family.</text>
</comment>
<evidence type="ECO:0000256" key="1">
    <source>
        <dbReference type="ARBA" id="ARBA00004259"/>
    </source>
</evidence>
<gene>
    <name evidence="5" type="ORF">TOLI1172_LOCUS6455</name>
</gene>
<dbReference type="Pfam" id="PF04097">
    <property type="entry name" value="Nic96"/>
    <property type="match status" value="1"/>
</dbReference>
<dbReference type="InterPro" id="IPR007231">
    <property type="entry name" value="Nucleoporin_int_Nup93/Nic96"/>
</dbReference>
<accession>A0A7S1ESP5</accession>
<dbReference type="GO" id="GO:0016973">
    <property type="term" value="P:poly(A)+ mRNA export from nucleus"/>
    <property type="evidence" value="ECO:0007669"/>
    <property type="project" value="TreeGrafter"/>
</dbReference>
<evidence type="ECO:0000256" key="4">
    <source>
        <dbReference type="RuleBase" id="RU364035"/>
    </source>
</evidence>
<dbReference type="GO" id="GO:0005643">
    <property type="term" value="C:nuclear pore"/>
    <property type="evidence" value="ECO:0007669"/>
    <property type="project" value="UniProtKB-SubCell"/>
</dbReference>
<evidence type="ECO:0000256" key="2">
    <source>
        <dbReference type="ARBA" id="ARBA00010186"/>
    </source>
</evidence>
<keyword evidence="4" id="KW-0906">Nuclear pore complex</keyword>
<dbReference type="GO" id="GO:0017056">
    <property type="term" value="F:structural constituent of nuclear pore"/>
    <property type="evidence" value="ECO:0007669"/>
    <property type="project" value="InterPro"/>
</dbReference>
<evidence type="ECO:0000256" key="3">
    <source>
        <dbReference type="ARBA" id="ARBA00023242"/>
    </source>
</evidence>
<keyword evidence="4" id="KW-0472">Membrane</keyword>
<evidence type="ECO:0000313" key="5">
    <source>
        <dbReference type="EMBL" id="CAD8822059.1"/>
    </source>
</evidence>
<dbReference type="AlphaFoldDB" id="A0A7S1ESP5"/>
<keyword evidence="4" id="KW-0509">mRNA transport</keyword>
<name>A0A7S1ESP5_9RHOD</name>
<dbReference type="GO" id="GO:0006606">
    <property type="term" value="P:protein import into nucleus"/>
    <property type="evidence" value="ECO:0007669"/>
    <property type="project" value="TreeGrafter"/>
</dbReference>
<keyword evidence="4" id="KW-0653">Protein transport</keyword>
<dbReference type="PANTHER" id="PTHR11225">
    <property type="entry name" value="NUCLEAR PORE COMPLEX PROTEIN NUP93 NUCLEOPORIN NUP93 DEAD EYE PROTEIN"/>
    <property type="match status" value="1"/>
</dbReference>
<dbReference type="EMBL" id="HBFP01009002">
    <property type="protein sequence ID" value="CAD8822059.1"/>
    <property type="molecule type" value="Transcribed_RNA"/>
</dbReference>
<proteinExistence type="inferred from homology"/>
<protein>
    <recommendedName>
        <fullName evidence="4">Nuclear pore protein</fullName>
    </recommendedName>
</protein>
<keyword evidence="4" id="KW-0811">Translocation</keyword>